<reference evidence="1 2" key="2">
    <citation type="journal article" date="2016" name="Genome Announc.">
        <title>Draft Genome Sequence of a Biocontrol Rhizobacterium, Chryseobacterium kwangjuense Strain KJ1R5, Isolated from Pepper (Capsicum annuum).</title>
        <authorList>
            <person name="Jeong J.J."/>
            <person name="Park H."/>
            <person name="Park B.H."/>
            <person name="Mannaa M."/>
            <person name="Sang M.K."/>
            <person name="Choi I.G."/>
            <person name="Kim K.D."/>
        </authorList>
    </citation>
    <scope>NUCLEOTIDE SEQUENCE [LARGE SCALE GENOMIC DNA]</scope>
    <source>
        <strain evidence="1 2">KJ1R5</strain>
    </source>
</reference>
<accession>A0A135W6J3</accession>
<dbReference type="AlphaFoldDB" id="A0A135W6J3"/>
<protein>
    <submittedName>
        <fullName evidence="1">Uncharacterized protein</fullName>
    </submittedName>
</protein>
<sequence>MKTLSKKELSELFVINRNCLHEINILLIFHESDKGGLSIDYTLRQKMLDYLSEAIQKYGNDVIDMAEKDQFMMAGISFGTYVAAEQIGLVYAEENKYTLDPEFRNVIIEHVINHPLPCDNTNGLIRDIILEDVKLL</sequence>
<reference evidence="2" key="1">
    <citation type="submission" date="2015-12" db="EMBL/GenBank/DDBJ databases">
        <title>Genome sequence of a biocontrol rhizobacterium Chryseobacterium kwangjuense strain KJ1R5 isolated from pepper (Capsicum annuum L.).</title>
        <authorList>
            <person name="Jeong J.-J."/>
            <person name="Park H."/>
            <person name="Mannaa M."/>
            <person name="Sang M.K."/>
            <person name="Choi I.-G."/>
            <person name="Kim K.D."/>
        </authorList>
    </citation>
    <scope>NUCLEOTIDE SEQUENCE [LARGE SCALE GENOMIC DNA]</scope>
    <source>
        <strain evidence="2">KJ1R5</strain>
    </source>
</reference>
<name>A0A135W6J3_9FLAO</name>
<evidence type="ECO:0000313" key="1">
    <source>
        <dbReference type="EMBL" id="KXH80469.1"/>
    </source>
</evidence>
<dbReference type="RefSeq" id="WP_062652959.1">
    <property type="nucleotide sequence ID" value="NZ_LPUR01000017.1"/>
</dbReference>
<evidence type="ECO:0000313" key="2">
    <source>
        <dbReference type="Proteomes" id="UP000070513"/>
    </source>
</evidence>
<dbReference type="Proteomes" id="UP000070513">
    <property type="component" value="Unassembled WGS sequence"/>
</dbReference>
<gene>
    <name evidence="1" type="ORF">AU378_18905</name>
</gene>
<proteinExistence type="predicted"/>
<dbReference type="EMBL" id="LPUR01000017">
    <property type="protein sequence ID" value="KXH80469.1"/>
    <property type="molecule type" value="Genomic_DNA"/>
</dbReference>
<comment type="caution">
    <text evidence="1">The sequence shown here is derived from an EMBL/GenBank/DDBJ whole genome shotgun (WGS) entry which is preliminary data.</text>
</comment>
<organism evidence="1 2">
    <name type="scientific">Chryseobacterium kwangjuense</name>
    <dbReference type="NCBI Taxonomy" id="267125"/>
    <lineage>
        <taxon>Bacteria</taxon>
        <taxon>Pseudomonadati</taxon>
        <taxon>Bacteroidota</taxon>
        <taxon>Flavobacteriia</taxon>
        <taxon>Flavobacteriales</taxon>
        <taxon>Weeksellaceae</taxon>
        <taxon>Chryseobacterium group</taxon>
        <taxon>Chryseobacterium</taxon>
    </lineage>
</organism>